<keyword evidence="3" id="KW-0812">Transmembrane</keyword>
<dbReference type="PANTHER" id="PTHR13315">
    <property type="entry name" value="METALLO PHOSPHOESTERASE RELATED"/>
    <property type="match status" value="1"/>
</dbReference>
<keyword evidence="3" id="KW-1133">Transmembrane helix</keyword>
<dbReference type="OrthoDB" id="9984693at2759"/>
<protein>
    <submittedName>
        <fullName evidence="4">Protein TED1</fullName>
    </submittedName>
</protein>
<keyword evidence="5" id="KW-1185">Reference proteome</keyword>
<dbReference type="GO" id="GO:0005783">
    <property type="term" value="C:endoplasmic reticulum"/>
    <property type="evidence" value="ECO:0007669"/>
    <property type="project" value="TreeGrafter"/>
</dbReference>
<feature type="transmembrane region" description="Helical" evidence="3">
    <location>
        <begin position="55"/>
        <end position="76"/>
    </location>
</feature>
<dbReference type="GO" id="GO:0016020">
    <property type="term" value="C:membrane"/>
    <property type="evidence" value="ECO:0007669"/>
    <property type="project" value="GOC"/>
</dbReference>
<feature type="transmembrane region" description="Helical" evidence="3">
    <location>
        <begin position="522"/>
        <end position="546"/>
    </location>
</feature>
<gene>
    <name evidence="4" type="ORF">HII31_07600</name>
</gene>
<dbReference type="Gene3D" id="3.60.21.10">
    <property type="match status" value="1"/>
</dbReference>
<dbReference type="Proteomes" id="UP000660729">
    <property type="component" value="Unassembled WGS sequence"/>
</dbReference>
<evidence type="ECO:0000256" key="3">
    <source>
        <dbReference type="SAM" id="Phobius"/>
    </source>
</evidence>
<dbReference type="PANTHER" id="PTHR13315:SF1">
    <property type="entry name" value="PROTEIN TED1"/>
    <property type="match status" value="1"/>
</dbReference>
<dbReference type="EMBL" id="JABCIY010000161">
    <property type="protein sequence ID" value="KAF7191085.1"/>
    <property type="molecule type" value="Genomic_DNA"/>
</dbReference>
<proteinExistence type="predicted"/>
<reference evidence="4" key="1">
    <citation type="submission" date="2020-04" db="EMBL/GenBank/DDBJ databases">
        <title>Draft genome resource of the tomato pathogen Pseudocercospora fuligena.</title>
        <authorList>
            <person name="Zaccaron A."/>
        </authorList>
    </citation>
    <scope>NUCLEOTIDE SEQUENCE</scope>
    <source>
        <strain evidence="4">PF001</strain>
    </source>
</reference>
<keyword evidence="1 3" id="KW-0472">Membrane</keyword>
<dbReference type="SUPFAM" id="SSF56300">
    <property type="entry name" value="Metallo-dependent phosphatases"/>
    <property type="match status" value="1"/>
</dbReference>
<sequence>MSGGGPHLPIRVLGRASPERNGTPVSHQKLSANSSTPFLEIPCLSMRTSDLFLTLFRFFLPPVIIGTVYIYFYPFFQQCSFPEARHAEAACYFGDDAKAAVPGELAPFRLLVFGDPQLEGHTSLPEHGHAELFPSLRRLWSHVERDGLSSFTASLSEESIRFWYQDLPKAFRTYHKKLDLWGNDLYLAHIYRTIHWYTNPTHVAVLGDLLGSQWISDDEFIGRSERFWDVVFRGGKKVPSLITDASSSRAEVLGANPKWKDMVITVPGNHDIGYAGDIDEQRIARFEYMYNRVNWDIRFALNDTTIIDPASLQPSSPELRLIMLNSMNLDGPVKAWDLYQESVDFLNHKLYHDLPSADSATILLTHIPLHKEPGICVDGPFVDYLPEHQGGGIKEQNHLSMHVSERILDGMIGPERSRKAIILNGHDHAGCDVYHSKQKALDLEALQSEDASSYEDKWDAKQYARSQREVMDTSLTGVREVTVRSMMGDFGGNAGLLSAWWDKETKEWKFDYDSCMFGVQHIWWAVHILDLVVLGFGIAGVLFKVIEGLSSPQRTTELKKKKQ</sequence>
<dbReference type="GO" id="GO:0006506">
    <property type="term" value="P:GPI anchor biosynthetic process"/>
    <property type="evidence" value="ECO:0007669"/>
    <property type="project" value="InterPro"/>
</dbReference>
<dbReference type="InterPro" id="IPR033308">
    <property type="entry name" value="PGAP5/Cdc1/Ted1"/>
</dbReference>
<evidence type="ECO:0000256" key="2">
    <source>
        <dbReference type="SAM" id="MobiDB-lite"/>
    </source>
</evidence>
<feature type="region of interest" description="Disordered" evidence="2">
    <location>
        <begin position="1"/>
        <end position="30"/>
    </location>
</feature>
<accession>A0A8H6RFU8</accession>
<evidence type="ECO:0000313" key="5">
    <source>
        <dbReference type="Proteomes" id="UP000660729"/>
    </source>
</evidence>
<name>A0A8H6RFU8_9PEZI</name>
<dbReference type="InterPro" id="IPR029052">
    <property type="entry name" value="Metallo-depent_PP-like"/>
</dbReference>
<comment type="caution">
    <text evidence="4">The sequence shown here is derived from an EMBL/GenBank/DDBJ whole genome shotgun (WGS) entry which is preliminary data.</text>
</comment>
<organism evidence="4 5">
    <name type="scientific">Pseudocercospora fuligena</name>
    <dbReference type="NCBI Taxonomy" id="685502"/>
    <lineage>
        <taxon>Eukaryota</taxon>
        <taxon>Fungi</taxon>
        <taxon>Dikarya</taxon>
        <taxon>Ascomycota</taxon>
        <taxon>Pezizomycotina</taxon>
        <taxon>Dothideomycetes</taxon>
        <taxon>Dothideomycetidae</taxon>
        <taxon>Mycosphaerellales</taxon>
        <taxon>Mycosphaerellaceae</taxon>
        <taxon>Pseudocercospora</taxon>
    </lineage>
</organism>
<evidence type="ECO:0000256" key="1">
    <source>
        <dbReference type="ARBA" id="ARBA00023136"/>
    </source>
</evidence>
<evidence type="ECO:0000313" key="4">
    <source>
        <dbReference type="EMBL" id="KAF7191085.1"/>
    </source>
</evidence>
<dbReference type="AlphaFoldDB" id="A0A8H6RFU8"/>